<dbReference type="Proteomes" id="UP001470230">
    <property type="component" value="Unassembled WGS sequence"/>
</dbReference>
<proteinExistence type="inferred from homology"/>
<dbReference type="PRINTS" id="PR00190">
    <property type="entry name" value="ACTIN"/>
</dbReference>
<dbReference type="InterPro" id="IPR004000">
    <property type="entry name" value="Actin"/>
</dbReference>
<dbReference type="Gene3D" id="3.30.420.40">
    <property type="match status" value="2"/>
</dbReference>
<dbReference type="SUPFAM" id="SSF53067">
    <property type="entry name" value="Actin-like ATPase domain"/>
    <property type="match status" value="2"/>
</dbReference>
<evidence type="ECO:0000313" key="2">
    <source>
        <dbReference type="EMBL" id="KAK8854294.1"/>
    </source>
</evidence>
<dbReference type="PANTHER" id="PTHR11937">
    <property type="entry name" value="ACTIN"/>
    <property type="match status" value="1"/>
</dbReference>
<evidence type="ECO:0000256" key="1">
    <source>
        <dbReference type="RuleBase" id="RU000487"/>
    </source>
</evidence>
<dbReference type="Gene3D" id="3.90.640.10">
    <property type="entry name" value="Actin, Chain A, domain 4"/>
    <property type="match status" value="1"/>
</dbReference>
<accession>A0ABR2HYA0</accession>
<protein>
    <submittedName>
        <fullName evidence="2">Actin</fullName>
    </submittedName>
</protein>
<gene>
    <name evidence="2" type="ORF">M9Y10_016853</name>
</gene>
<sequence length="376" mass="42222">MTEHEVLPVIIDNGSGTIKAGISGESEPQFHFSTTVGVAKYPVVLTADTHRDYYISNQDFAKAGVLNISYPIHHGIINDWDGIEKIWHQIIYKDLKVEPGEHPFFFVDSQNYTIEQREKIASIIFEKFNAPSIYFQSDATLNLLAAGRTSGLIVSSGEGITSITAIFEDYKIPQASQLNKMAGGTLTSYLIKKLGSDNLSHHTSVPRIIAQEIKETLCYAAEDYQAELQKAKSGDSIKQEYTYPDNQKLSLNELRFKVPEFFFHPHIWGCELKGIHQLIFESIMKSDLHVRKELYSNIILAGGNTMFPGFEKRLEKELSGLAPSGVNINVYAPPERKYAAWIGASFLSKFAQFPKMVITRNEFNEEGQTAISKKCP</sequence>
<dbReference type="Pfam" id="PF00022">
    <property type="entry name" value="Actin"/>
    <property type="match status" value="1"/>
</dbReference>
<name>A0ABR2HYA0_9EUKA</name>
<comment type="similarity">
    <text evidence="1">Belongs to the actin family.</text>
</comment>
<dbReference type="EMBL" id="JAPFFF010000021">
    <property type="protein sequence ID" value="KAK8854294.1"/>
    <property type="molecule type" value="Genomic_DNA"/>
</dbReference>
<dbReference type="InterPro" id="IPR043129">
    <property type="entry name" value="ATPase_NBD"/>
</dbReference>
<comment type="caution">
    <text evidence="2">The sequence shown here is derived from an EMBL/GenBank/DDBJ whole genome shotgun (WGS) entry which is preliminary data.</text>
</comment>
<reference evidence="2 3" key="1">
    <citation type="submission" date="2024-04" db="EMBL/GenBank/DDBJ databases">
        <title>Tritrichomonas musculus Genome.</title>
        <authorList>
            <person name="Alves-Ferreira E."/>
            <person name="Grigg M."/>
            <person name="Lorenzi H."/>
            <person name="Galac M."/>
        </authorList>
    </citation>
    <scope>NUCLEOTIDE SEQUENCE [LARGE SCALE GENOMIC DNA]</scope>
    <source>
        <strain evidence="2 3">EAF2021</strain>
    </source>
</reference>
<organism evidence="2 3">
    <name type="scientific">Tritrichomonas musculus</name>
    <dbReference type="NCBI Taxonomy" id="1915356"/>
    <lineage>
        <taxon>Eukaryota</taxon>
        <taxon>Metamonada</taxon>
        <taxon>Parabasalia</taxon>
        <taxon>Tritrichomonadida</taxon>
        <taxon>Tritrichomonadidae</taxon>
        <taxon>Tritrichomonas</taxon>
    </lineage>
</organism>
<dbReference type="SMART" id="SM00268">
    <property type="entry name" value="ACTIN"/>
    <property type="match status" value="1"/>
</dbReference>
<keyword evidence="3" id="KW-1185">Reference proteome</keyword>
<evidence type="ECO:0000313" key="3">
    <source>
        <dbReference type="Proteomes" id="UP001470230"/>
    </source>
</evidence>